<protein>
    <submittedName>
        <fullName evidence="1">DUF3540 domain-containing protein</fullName>
    </submittedName>
</protein>
<accession>A0A4V5PS68</accession>
<dbReference type="InterPro" id="IPR021927">
    <property type="entry name" value="DUF3540"/>
</dbReference>
<name>A0A4V5PS68_9BACT</name>
<keyword evidence="2" id="KW-1185">Reference proteome</keyword>
<dbReference type="AlphaFoldDB" id="A0A4V5PS68"/>
<dbReference type="Proteomes" id="UP000309215">
    <property type="component" value="Unassembled WGS sequence"/>
</dbReference>
<dbReference type="Pfam" id="PF12059">
    <property type="entry name" value="DUF3540"/>
    <property type="match status" value="1"/>
</dbReference>
<proteinExistence type="predicted"/>
<gene>
    <name evidence="1" type="ORF">E8A74_18710</name>
</gene>
<evidence type="ECO:0000313" key="2">
    <source>
        <dbReference type="Proteomes" id="UP000309215"/>
    </source>
</evidence>
<comment type="caution">
    <text evidence="1">The sequence shown here is derived from an EMBL/GenBank/DDBJ whole genome shotgun (WGS) entry which is preliminary data.</text>
</comment>
<dbReference type="OrthoDB" id="5432037at2"/>
<organism evidence="1 2">
    <name type="scientific">Polyangium fumosum</name>
    <dbReference type="NCBI Taxonomy" id="889272"/>
    <lineage>
        <taxon>Bacteria</taxon>
        <taxon>Pseudomonadati</taxon>
        <taxon>Myxococcota</taxon>
        <taxon>Polyangia</taxon>
        <taxon>Polyangiales</taxon>
        <taxon>Polyangiaceae</taxon>
        <taxon>Polyangium</taxon>
    </lineage>
</organism>
<sequence length="216" mass="23081">MHNAARKLAAKTVWQEFGEVVSAGPEGFSVRTALAEVNAKRAASCLVAPAPGDRVLVATEEEGDSFVLAVLERKESQKTTIAVEGDLELRTPSGKVEIAAQEGVDVVAAAPVNVTGSEVTVKALRARLSAEWIDVVGAAVKAELGKVKMLASTFDATLDRFSQRVKRSYRTVEEIDQVRAQHIDWAAQGNAHLRGENTLVTATDLVKVNADQVHLG</sequence>
<reference evidence="1 2" key="1">
    <citation type="submission" date="2019-04" db="EMBL/GenBank/DDBJ databases">
        <authorList>
            <person name="Li Y."/>
            <person name="Wang J."/>
        </authorList>
    </citation>
    <scope>NUCLEOTIDE SEQUENCE [LARGE SCALE GENOMIC DNA]</scope>
    <source>
        <strain evidence="1 2">DSM 14668</strain>
    </source>
</reference>
<dbReference type="RefSeq" id="WP_136930397.1">
    <property type="nucleotide sequence ID" value="NZ_SSMQ01000018.1"/>
</dbReference>
<dbReference type="EMBL" id="SSMQ01000018">
    <property type="protein sequence ID" value="TKD06546.1"/>
    <property type="molecule type" value="Genomic_DNA"/>
</dbReference>
<evidence type="ECO:0000313" key="1">
    <source>
        <dbReference type="EMBL" id="TKD06546.1"/>
    </source>
</evidence>